<dbReference type="InterPro" id="IPR003617">
    <property type="entry name" value="TFIIS/CRSP70_N_sub"/>
</dbReference>
<dbReference type="GO" id="GO:0070449">
    <property type="term" value="C:elongin complex"/>
    <property type="evidence" value="ECO:0007669"/>
    <property type="project" value="InterPro"/>
</dbReference>
<protein>
    <recommendedName>
        <fullName evidence="5">TFIIS N-terminal domain-containing protein</fullName>
    </recommendedName>
</protein>
<dbReference type="CDD" id="cd00183">
    <property type="entry name" value="TFIIS_I"/>
    <property type="match status" value="1"/>
</dbReference>
<feature type="compositionally biased region" description="Basic and acidic residues" evidence="4">
    <location>
        <begin position="283"/>
        <end position="303"/>
    </location>
</feature>
<keyword evidence="2 3" id="KW-0539">Nucleus</keyword>
<feature type="compositionally biased region" description="Low complexity" evidence="4">
    <location>
        <begin position="705"/>
        <end position="722"/>
    </location>
</feature>
<feature type="compositionally biased region" description="Basic and acidic residues" evidence="4">
    <location>
        <begin position="381"/>
        <end position="391"/>
    </location>
</feature>
<dbReference type="PANTHER" id="PTHR15141">
    <property type="entry name" value="TRANSCRIPTION ELONGATION FACTOR B POLYPEPTIDE 3"/>
    <property type="match status" value="1"/>
</dbReference>
<feature type="region of interest" description="Disordered" evidence="4">
    <location>
        <begin position="270"/>
        <end position="303"/>
    </location>
</feature>
<feature type="domain" description="TFIIS N-terminal" evidence="5">
    <location>
        <begin position="10"/>
        <end position="81"/>
    </location>
</feature>
<evidence type="ECO:0000313" key="6">
    <source>
        <dbReference type="Ensembl" id="ENSVURP00010024029.1"/>
    </source>
</evidence>
<sequence length="739" mass="84106">LAAREVAMLEAVQRLQVELLWLPHPKTVLKYMKKLNDLPITVDVLAKTSIGKTVNSLCKYEEVGAIARNIVGRWKKLIPIDEDSDSDSELAWEEQNSRRSSSRKRTHNVCSKGDNFQKTWKSSSSQPLSPDWRDKKQPKLWEPERTLRVSPDRERREEMKRCNQILSLDFPGSGPVLSQPSTSLQQRNRDYYGPREQRDQKSGKDSGLHIQDKVKTLRESSLGEPSQVKPEPFNESREHRLLDQKEKCQLDFEGQKKNFALSREKLPNVASREVCQRPPSVTDTKEKQNGTTTRRDQDKESCSVKKCFPPSELAFVIHTTKTKHQDTPESKLEKLRLSKDLLALRTRFKDKGISKNIQTQEGKYKAPNSPKSTASCVLESGKPEPYDKNERPTTSYGSRFSCAWQPQRIKSTNMPTVVHGDKGHIKENSARTDSKSPNSVQKLPEMNDDKPEKQQSGAILVKLQNVSTPVTPPLGDSILPTVQASCQIPSLHTPLPVEPKRKMVSSYHEEEGIGFTGQRMNSKMQVYSGPKSVHQYKVMSLHQQCIRVLNNNLDSIFNFGNVPYTLLEPVLEKCTPKQLRRIEGYNHVLLGKTDKLWKIHCNRDFNKEQPRECESWRELYLRLQEAREQRLQLLTKNIQSAHANRAKGCQTMMAFVDSVAKQPPYIRKRQEKFGTGRATVSEMIKTKPTPRTPTTHCSSSDVQLHASRSTSSAHSTPSVSSPGTCDSRKTPAFKNRFSC</sequence>
<dbReference type="PANTHER" id="PTHR15141:SF75">
    <property type="entry name" value="ELONGIN-A"/>
    <property type="match status" value="1"/>
</dbReference>
<dbReference type="Pfam" id="PF06881">
    <property type="entry name" value="Elongin_A"/>
    <property type="match status" value="1"/>
</dbReference>
<reference evidence="6" key="2">
    <citation type="submission" date="2025-08" db="UniProtKB">
        <authorList>
            <consortium name="Ensembl"/>
        </authorList>
    </citation>
    <scope>IDENTIFICATION</scope>
</reference>
<dbReference type="PROSITE" id="PS51319">
    <property type="entry name" value="TFIIS_N"/>
    <property type="match status" value="1"/>
</dbReference>
<dbReference type="OMA" id="CKYEEVG"/>
<evidence type="ECO:0000256" key="3">
    <source>
        <dbReference type="PROSITE-ProRule" id="PRU00649"/>
    </source>
</evidence>
<feature type="region of interest" description="Disordered" evidence="4">
    <location>
        <begin position="353"/>
        <end position="398"/>
    </location>
</feature>
<dbReference type="GO" id="GO:0006368">
    <property type="term" value="P:transcription elongation by RNA polymerase II"/>
    <property type="evidence" value="ECO:0007669"/>
    <property type="project" value="InterPro"/>
</dbReference>
<comment type="subcellular location">
    <subcellularLocation>
        <location evidence="1 3">Nucleus</location>
    </subcellularLocation>
</comment>
<name>A0A4X2LGF9_VOMUR</name>
<dbReference type="Proteomes" id="UP000314987">
    <property type="component" value="Unassembled WGS sequence"/>
</dbReference>
<feature type="compositionally biased region" description="Basic and acidic residues" evidence="4">
    <location>
        <begin position="187"/>
        <end position="218"/>
    </location>
</feature>
<dbReference type="Pfam" id="PF08711">
    <property type="entry name" value="Med26"/>
    <property type="match status" value="1"/>
</dbReference>
<dbReference type="SUPFAM" id="SSF47676">
    <property type="entry name" value="Conserved domain common to transcription factors TFIIS, elongin A, CRSP70"/>
    <property type="match status" value="1"/>
</dbReference>
<dbReference type="Gene3D" id="1.20.930.10">
    <property type="entry name" value="Conserved domain common to transcription factors TFIIS, elongin A, CRSP70"/>
    <property type="match status" value="1"/>
</dbReference>
<feature type="region of interest" description="Disordered" evidence="4">
    <location>
        <begin position="685"/>
        <end position="739"/>
    </location>
</feature>
<dbReference type="AlphaFoldDB" id="A0A4X2LGF9"/>
<keyword evidence="7" id="KW-1185">Reference proteome</keyword>
<dbReference type="InterPro" id="IPR010684">
    <property type="entry name" value="RNA_pol_II_trans_fac_SIII_A"/>
</dbReference>
<organism evidence="6 7">
    <name type="scientific">Vombatus ursinus</name>
    <name type="common">Common wombat</name>
    <dbReference type="NCBI Taxonomy" id="29139"/>
    <lineage>
        <taxon>Eukaryota</taxon>
        <taxon>Metazoa</taxon>
        <taxon>Chordata</taxon>
        <taxon>Craniata</taxon>
        <taxon>Vertebrata</taxon>
        <taxon>Euteleostomi</taxon>
        <taxon>Mammalia</taxon>
        <taxon>Metatheria</taxon>
        <taxon>Diprotodontia</taxon>
        <taxon>Vombatidae</taxon>
        <taxon>Vombatus</taxon>
    </lineage>
</organism>
<evidence type="ECO:0000256" key="1">
    <source>
        <dbReference type="ARBA" id="ARBA00004123"/>
    </source>
</evidence>
<feature type="compositionally biased region" description="Polar residues" evidence="4">
    <location>
        <begin position="176"/>
        <end position="186"/>
    </location>
</feature>
<feature type="compositionally biased region" description="Low complexity" evidence="4">
    <location>
        <begin position="686"/>
        <end position="695"/>
    </location>
</feature>
<dbReference type="STRING" id="29139.ENSVURP00010024029"/>
<dbReference type="InterPro" id="IPR017923">
    <property type="entry name" value="TFIIS_N"/>
</dbReference>
<dbReference type="SMART" id="SM00509">
    <property type="entry name" value="TFS2N"/>
    <property type="match status" value="1"/>
</dbReference>
<evidence type="ECO:0000256" key="2">
    <source>
        <dbReference type="ARBA" id="ARBA00023242"/>
    </source>
</evidence>
<dbReference type="Ensembl" id="ENSVURT00010027356.1">
    <property type="protein sequence ID" value="ENSVURP00010024029.1"/>
    <property type="gene ID" value="ENSVURG00010018420.1"/>
</dbReference>
<feature type="compositionally biased region" description="Polar residues" evidence="4">
    <location>
        <begin position="114"/>
        <end position="128"/>
    </location>
</feature>
<dbReference type="InterPro" id="IPR035441">
    <property type="entry name" value="TFIIS/LEDGF_dom_sf"/>
</dbReference>
<feature type="region of interest" description="Disordered" evidence="4">
    <location>
        <begin position="88"/>
        <end position="240"/>
    </location>
</feature>
<feature type="compositionally biased region" description="Basic and acidic residues" evidence="4">
    <location>
        <begin position="131"/>
        <end position="161"/>
    </location>
</feature>
<dbReference type="GeneTree" id="ENSGT00390000002428"/>
<feature type="compositionally biased region" description="Basic and acidic residues" evidence="4">
    <location>
        <begin position="419"/>
        <end position="434"/>
    </location>
</feature>
<evidence type="ECO:0000313" key="7">
    <source>
        <dbReference type="Proteomes" id="UP000314987"/>
    </source>
</evidence>
<feature type="region of interest" description="Disordered" evidence="4">
    <location>
        <begin position="411"/>
        <end position="455"/>
    </location>
</feature>
<dbReference type="Gene3D" id="6.10.250.3180">
    <property type="match status" value="1"/>
</dbReference>
<evidence type="ECO:0000259" key="5">
    <source>
        <dbReference type="PROSITE" id="PS51319"/>
    </source>
</evidence>
<evidence type="ECO:0000256" key="4">
    <source>
        <dbReference type="SAM" id="MobiDB-lite"/>
    </source>
</evidence>
<reference evidence="7" key="1">
    <citation type="submission" date="2018-12" db="EMBL/GenBank/DDBJ databases">
        <authorList>
            <person name="Yazar S."/>
        </authorList>
    </citation>
    <scope>NUCLEOTIDE SEQUENCE [LARGE SCALE GENOMIC DNA]</scope>
</reference>
<proteinExistence type="predicted"/>
<reference evidence="6" key="3">
    <citation type="submission" date="2025-09" db="UniProtKB">
        <authorList>
            <consortium name="Ensembl"/>
        </authorList>
    </citation>
    <scope>IDENTIFICATION</scope>
</reference>
<dbReference type="InterPro" id="IPR051870">
    <property type="entry name" value="Elongin-A_domain"/>
</dbReference>
<accession>A0A4X2LGF9</accession>